<dbReference type="FunFam" id="3.90.550.10:FF:000092">
    <property type="entry name" value="Glycogenin 2"/>
    <property type="match status" value="1"/>
</dbReference>
<keyword evidence="8" id="KW-0464">Manganese</keyword>
<organism evidence="15">
    <name type="scientific">Panstrongylus megistus</name>
    <dbReference type="NCBI Taxonomy" id="65343"/>
    <lineage>
        <taxon>Eukaryota</taxon>
        <taxon>Metazoa</taxon>
        <taxon>Ecdysozoa</taxon>
        <taxon>Arthropoda</taxon>
        <taxon>Hexapoda</taxon>
        <taxon>Insecta</taxon>
        <taxon>Pterygota</taxon>
        <taxon>Neoptera</taxon>
        <taxon>Paraneoptera</taxon>
        <taxon>Hemiptera</taxon>
        <taxon>Heteroptera</taxon>
        <taxon>Panheteroptera</taxon>
        <taxon>Cimicomorpha</taxon>
        <taxon>Reduviidae</taxon>
        <taxon>Triatominae</taxon>
        <taxon>Panstrongylus</taxon>
    </lineage>
</organism>
<dbReference type="SUPFAM" id="SSF53448">
    <property type="entry name" value="Nucleotide-diphospho-sugar transferases"/>
    <property type="match status" value="1"/>
</dbReference>
<feature type="compositionally biased region" description="Low complexity" evidence="14">
    <location>
        <begin position="651"/>
        <end position="660"/>
    </location>
</feature>
<name>A0A069DXK1_9HEMI</name>
<comment type="catalytic activity">
    <reaction evidence="11">
        <text>[1,4-alpha-D-glucosyl](n)-L-tyrosyl-[glycogenin] + UDP-alpha-D-glucose = [1,4-alpha-D-glucosyl](n+1)-L-tyrosyl-[glycogenin] + UDP + H(+)</text>
        <dbReference type="Rhea" id="RHEA:56560"/>
        <dbReference type="Rhea" id="RHEA-COMP:14606"/>
        <dbReference type="Rhea" id="RHEA-COMP:14607"/>
        <dbReference type="ChEBI" id="CHEBI:15378"/>
        <dbReference type="ChEBI" id="CHEBI:58223"/>
        <dbReference type="ChEBI" id="CHEBI:58885"/>
        <dbReference type="ChEBI" id="CHEBI:140574"/>
        <dbReference type="EC" id="2.4.1.186"/>
    </reaction>
</comment>
<dbReference type="InterPro" id="IPR050587">
    <property type="entry name" value="GNT1/Glycosyltrans_8"/>
</dbReference>
<evidence type="ECO:0000256" key="3">
    <source>
        <dbReference type="ARBA" id="ARBA00022490"/>
    </source>
</evidence>
<feature type="region of interest" description="Disordered" evidence="14">
    <location>
        <begin position="368"/>
        <end position="841"/>
    </location>
</feature>
<evidence type="ECO:0000256" key="11">
    <source>
        <dbReference type="ARBA" id="ARBA00050886"/>
    </source>
</evidence>
<evidence type="ECO:0000256" key="1">
    <source>
        <dbReference type="ARBA" id="ARBA00001936"/>
    </source>
</evidence>
<dbReference type="InterPro" id="IPR029044">
    <property type="entry name" value="Nucleotide-diphossugar_trans"/>
</dbReference>
<feature type="region of interest" description="Disordered" evidence="14">
    <location>
        <begin position="314"/>
        <end position="355"/>
    </location>
</feature>
<dbReference type="EMBL" id="GBGD01000467">
    <property type="protein sequence ID" value="JAC88422.1"/>
    <property type="molecule type" value="mRNA"/>
</dbReference>
<feature type="non-terminal residue" evidence="15">
    <location>
        <position position="1"/>
    </location>
</feature>
<evidence type="ECO:0000256" key="13">
    <source>
        <dbReference type="ARBA" id="ARBA00057883"/>
    </source>
</evidence>
<sequence>NTAWVTLATNDTYCLGALVLANSLKRVNTVHQLAVLITPGVSLPMRQQLAKVFNVVKEVDVLDSGDEANLALIARPELGVTFTKLHCWNLTQFSKCVFLDADILVVQNSDELFEREELSAAPDVGWPDCFNSGVFVFVPSKDTFKALIDCALAQGSFDGGDQGLLNIFFKDWPTKDIKKHLPFVYNMVSTASYSYLPAFKLFGSQVKIVHFIGSNKPWLQSGSAATSTLSGFLETWWNIFNSHVSQTLSTEMAGLAGALAGGERVAIEDVWRRQNWEQGVIDYMGRDSFENIWKKISESIGSKVAVSAVAPVAAAPSTEAGEKPSAPPVATAETKETPSQQGAKEPTDSAVPPPVKAEQLEGAPIAAEQQAADKTATPLEKKDEAPKTEISKSEPAKEDASSKSEKVDIAEQAKVSPPTDTESKEKAQDLPKADAPTTPTKPVQLSEITLQKEGEQPKTEVPIQPLPAVPLPPPEAKIETPTDTKPPQETKSDVVPTETKVTEEEKPSSDKAGKEIVEAVVSKQEVPKTETTPPTPTECSKPDTAQPVKEAKSAEEKTDKPEAKESVPSDAHKTEEVKTPPVEIKTTQEAPKETLAATEKPAKDDSAPKEHSSQAAPKETPAGIETPVKEDSAPKVPSSPETPKEAPAGPKTPVKVDSVPKVPPSPAAPTETVAAPTCTPATPTGTPSAPTETPLASIVTPATPSAEKLVKDDAASKVPSSATAPKELPAGTEQPKKDDSAPKEPSSSVETKEAPKKDDSAPKIPAEVPPPAATPSGPEAPSEAKPAPESKKSPPTSAPTTPQASPAEGASAAVAAPVPPKRKGNKEQKSGNGGKQSKSKK</sequence>
<evidence type="ECO:0000256" key="5">
    <source>
        <dbReference type="ARBA" id="ARBA00022723"/>
    </source>
</evidence>
<evidence type="ECO:0000256" key="7">
    <source>
        <dbReference type="ARBA" id="ARBA00023180"/>
    </source>
</evidence>
<comment type="catalytic activity">
    <reaction evidence="12">
        <text>L-tyrosyl-[glycogenin] + UDP-alpha-D-glucose = alpha-D-glucosyl-L-tyrosyl-[glycogenin] + UDP + H(+)</text>
        <dbReference type="Rhea" id="RHEA:23360"/>
        <dbReference type="Rhea" id="RHEA-COMP:14604"/>
        <dbReference type="Rhea" id="RHEA-COMP:14605"/>
        <dbReference type="ChEBI" id="CHEBI:15378"/>
        <dbReference type="ChEBI" id="CHEBI:46858"/>
        <dbReference type="ChEBI" id="CHEBI:58223"/>
        <dbReference type="ChEBI" id="CHEBI:58885"/>
        <dbReference type="ChEBI" id="CHEBI:140573"/>
        <dbReference type="EC" id="2.4.1.186"/>
    </reaction>
</comment>
<proteinExistence type="evidence at transcript level"/>
<evidence type="ECO:0000256" key="2">
    <source>
        <dbReference type="ARBA" id="ARBA00004496"/>
    </source>
</evidence>
<evidence type="ECO:0000256" key="8">
    <source>
        <dbReference type="ARBA" id="ARBA00023211"/>
    </source>
</evidence>
<dbReference type="EC" id="2.4.1.186" evidence="10"/>
<comment type="function">
    <text evidence="13">Self-glucosylating initiator of glycogen synthesis. It catalyzes the formation of a short alpha (1,4)-glucosyl chain covalently attached via a glucose 1-O-tyrosyl linkage to internal tyrosine residues and these chains act as primers for the elongation reaction catalyzed by glycogen synthase.</text>
</comment>
<keyword evidence="3" id="KW-0963">Cytoplasm</keyword>
<keyword evidence="6" id="KW-0320">Glycogen biosynthesis</keyword>
<evidence type="ECO:0000256" key="4">
    <source>
        <dbReference type="ARBA" id="ARBA00022679"/>
    </source>
</evidence>
<evidence type="ECO:0000256" key="9">
    <source>
        <dbReference type="ARBA" id="ARBA00038162"/>
    </source>
</evidence>
<reference evidence="15" key="1">
    <citation type="journal article" date="2015" name="J. Med. Entomol.">
        <title>A Deep Insight Into the Sialotranscriptome of the Chagas Disease Vector, Panstrongylus megistus (Hemiptera: Heteroptera).</title>
        <authorList>
            <person name="Ribeiro J.M."/>
            <person name="Schwarz A."/>
            <person name="Francischetti I.M."/>
        </authorList>
    </citation>
    <scope>NUCLEOTIDE SEQUENCE</scope>
    <source>
        <tissue evidence="15">Salivary glands</tissue>
    </source>
</reference>
<evidence type="ECO:0000313" key="15">
    <source>
        <dbReference type="EMBL" id="JAC88422.1"/>
    </source>
</evidence>
<comment type="cofactor">
    <cofactor evidence="1">
        <name>Mn(2+)</name>
        <dbReference type="ChEBI" id="CHEBI:29035"/>
    </cofactor>
</comment>
<feature type="compositionally biased region" description="Basic and acidic residues" evidence="14">
    <location>
        <begin position="750"/>
        <end position="761"/>
    </location>
</feature>
<dbReference type="AlphaFoldDB" id="A0A069DXK1"/>
<dbReference type="GO" id="GO:0046872">
    <property type="term" value="F:metal ion binding"/>
    <property type="evidence" value="ECO:0007669"/>
    <property type="project" value="UniProtKB-KW"/>
</dbReference>
<protein>
    <recommendedName>
        <fullName evidence="10">glycogenin glucosyltransferase</fullName>
        <ecNumber evidence="10">2.4.1.186</ecNumber>
    </recommendedName>
</protein>
<keyword evidence="7" id="KW-0325">Glycoprotein</keyword>
<dbReference type="GO" id="GO:0008466">
    <property type="term" value="F:glycogenin glucosyltransferase activity"/>
    <property type="evidence" value="ECO:0007669"/>
    <property type="project" value="UniProtKB-EC"/>
</dbReference>
<feature type="compositionally biased region" description="Basic and acidic residues" evidence="14">
    <location>
        <begin position="600"/>
        <end position="612"/>
    </location>
</feature>
<dbReference type="CDD" id="cd02537">
    <property type="entry name" value="GT8_Glycogenin"/>
    <property type="match status" value="1"/>
</dbReference>
<feature type="compositionally biased region" description="Low complexity" evidence="14">
    <location>
        <begin position="433"/>
        <end position="442"/>
    </location>
</feature>
<accession>A0A069DXK1</accession>
<evidence type="ECO:0000256" key="6">
    <source>
        <dbReference type="ARBA" id="ARBA00023056"/>
    </source>
</evidence>
<feature type="compositionally biased region" description="Pro residues" evidence="14">
    <location>
        <begin position="464"/>
        <end position="475"/>
    </location>
</feature>
<dbReference type="PANTHER" id="PTHR11183">
    <property type="entry name" value="GLYCOGENIN SUBFAMILY MEMBER"/>
    <property type="match status" value="1"/>
</dbReference>
<dbReference type="GO" id="GO:0005978">
    <property type="term" value="P:glycogen biosynthetic process"/>
    <property type="evidence" value="ECO:0007669"/>
    <property type="project" value="UniProtKB-KW"/>
</dbReference>
<comment type="subcellular location">
    <subcellularLocation>
        <location evidence="2">Cytoplasm</location>
    </subcellularLocation>
</comment>
<keyword evidence="4 15" id="KW-0808">Transferase</keyword>
<feature type="compositionally biased region" description="Basic and acidic residues" evidence="14">
    <location>
        <begin position="421"/>
        <end position="432"/>
    </location>
</feature>
<comment type="similarity">
    <text evidence="9">Belongs to the glycosyltransferase 8 family. Glycogenin subfamily.</text>
</comment>
<dbReference type="Gene3D" id="3.90.550.10">
    <property type="entry name" value="Spore Coat Polysaccharide Biosynthesis Protein SpsA, Chain A"/>
    <property type="match status" value="1"/>
</dbReference>
<feature type="compositionally biased region" description="Basic and acidic residues" evidence="14">
    <location>
        <begin position="549"/>
        <end position="578"/>
    </location>
</feature>
<feature type="compositionally biased region" description="Basic and acidic residues" evidence="14">
    <location>
        <begin position="379"/>
        <end position="411"/>
    </location>
</feature>
<dbReference type="Pfam" id="PF01501">
    <property type="entry name" value="Glyco_transf_8"/>
    <property type="match status" value="1"/>
</dbReference>
<dbReference type="InterPro" id="IPR002495">
    <property type="entry name" value="Glyco_trans_8"/>
</dbReference>
<feature type="compositionally biased region" description="Basic and acidic residues" evidence="14">
    <location>
        <begin position="476"/>
        <end position="492"/>
    </location>
</feature>
<keyword evidence="5" id="KW-0479">Metal-binding</keyword>
<evidence type="ECO:0000256" key="10">
    <source>
        <dbReference type="ARBA" id="ARBA00038934"/>
    </source>
</evidence>
<feature type="compositionally biased region" description="Basic and acidic residues" evidence="14">
    <location>
        <begin position="500"/>
        <end position="517"/>
    </location>
</feature>
<feature type="compositionally biased region" description="Low complexity" evidence="14">
    <location>
        <begin position="775"/>
        <end position="785"/>
    </location>
</feature>
<dbReference type="GO" id="GO:0005737">
    <property type="term" value="C:cytoplasm"/>
    <property type="evidence" value="ECO:0007669"/>
    <property type="project" value="UniProtKB-SubCell"/>
</dbReference>
<evidence type="ECO:0000256" key="12">
    <source>
        <dbReference type="ARBA" id="ARBA00052293"/>
    </source>
</evidence>
<feature type="compositionally biased region" description="Low complexity" evidence="14">
    <location>
        <begin position="793"/>
        <end position="816"/>
    </location>
</feature>
<feature type="compositionally biased region" description="Low complexity" evidence="14">
    <location>
        <begin position="668"/>
        <end position="694"/>
    </location>
</feature>
<evidence type="ECO:0000256" key="14">
    <source>
        <dbReference type="SAM" id="MobiDB-lite"/>
    </source>
</evidence>